<gene>
    <name evidence="9" type="ORF">OEZ71_04030</name>
</gene>
<dbReference type="InterPro" id="IPR000515">
    <property type="entry name" value="MetI-like"/>
</dbReference>
<evidence type="ECO:0000256" key="7">
    <source>
        <dbReference type="RuleBase" id="RU363032"/>
    </source>
</evidence>
<dbReference type="Gene3D" id="1.10.3720.10">
    <property type="entry name" value="MetI-like"/>
    <property type="match status" value="1"/>
</dbReference>
<dbReference type="RefSeq" id="WP_263738628.1">
    <property type="nucleotide sequence ID" value="NZ_JAOWKZ010000001.1"/>
</dbReference>
<name>A0ABT2ZK05_9RHOB</name>
<evidence type="ECO:0000256" key="2">
    <source>
        <dbReference type="ARBA" id="ARBA00022448"/>
    </source>
</evidence>
<dbReference type="Pfam" id="PF19300">
    <property type="entry name" value="BPD_transp_1_N"/>
    <property type="match status" value="1"/>
</dbReference>
<dbReference type="Proteomes" id="UP001652564">
    <property type="component" value="Unassembled WGS sequence"/>
</dbReference>
<evidence type="ECO:0000259" key="8">
    <source>
        <dbReference type="PROSITE" id="PS50928"/>
    </source>
</evidence>
<reference evidence="9 10" key="1">
    <citation type="submission" date="2022-10" db="EMBL/GenBank/DDBJ databases">
        <title>Defluviimonas sp. nov., isolated from ocean surface sediments.</title>
        <authorList>
            <person name="He W."/>
            <person name="Wang L."/>
            <person name="Zhang D.-F."/>
        </authorList>
    </citation>
    <scope>NUCLEOTIDE SEQUENCE [LARGE SCALE GENOMIC DNA]</scope>
    <source>
        <strain evidence="9 10">WL0050</strain>
    </source>
</reference>
<evidence type="ECO:0000313" key="10">
    <source>
        <dbReference type="Proteomes" id="UP001652564"/>
    </source>
</evidence>
<protein>
    <submittedName>
        <fullName evidence="9">ABC transporter permease</fullName>
    </submittedName>
</protein>
<keyword evidence="10" id="KW-1185">Reference proteome</keyword>
<feature type="domain" description="ABC transmembrane type-1" evidence="8">
    <location>
        <begin position="105"/>
        <end position="318"/>
    </location>
</feature>
<proteinExistence type="inferred from homology"/>
<feature type="transmembrane region" description="Helical" evidence="7">
    <location>
        <begin position="105"/>
        <end position="132"/>
    </location>
</feature>
<keyword evidence="5 7" id="KW-1133">Transmembrane helix</keyword>
<dbReference type="PANTHER" id="PTHR43163">
    <property type="entry name" value="DIPEPTIDE TRANSPORT SYSTEM PERMEASE PROTEIN DPPB-RELATED"/>
    <property type="match status" value="1"/>
</dbReference>
<evidence type="ECO:0000256" key="6">
    <source>
        <dbReference type="ARBA" id="ARBA00023136"/>
    </source>
</evidence>
<accession>A0ABT2ZK05</accession>
<comment type="subcellular location">
    <subcellularLocation>
        <location evidence="1 7">Cell membrane</location>
        <topology evidence="1 7">Multi-pass membrane protein</topology>
    </subcellularLocation>
</comment>
<dbReference type="CDD" id="cd06261">
    <property type="entry name" value="TM_PBP2"/>
    <property type="match status" value="1"/>
</dbReference>
<dbReference type="SUPFAM" id="SSF161098">
    <property type="entry name" value="MetI-like"/>
    <property type="match status" value="1"/>
</dbReference>
<dbReference type="PANTHER" id="PTHR43163:SF6">
    <property type="entry name" value="DIPEPTIDE TRANSPORT SYSTEM PERMEASE PROTEIN DPPB-RELATED"/>
    <property type="match status" value="1"/>
</dbReference>
<feature type="transmembrane region" description="Helical" evidence="7">
    <location>
        <begin position="300"/>
        <end position="325"/>
    </location>
</feature>
<feature type="transmembrane region" description="Helical" evidence="7">
    <location>
        <begin position="267"/>
        <end position="288"/>
    </location>
</feature>
<sequence length="336" mass="36709">MAQFAQFALTRAILALITLLTVSLIVFTLMELVPGTCAERYLAFKNTQGSQITIADIEAEEKRLGLDKPFPVRWGNWVYNVFVHGEFGDSCILRLNINQLLADKFWISLGICMAALILSYAIAVPIGIVTASSTSAVANNSLRFVSYLGLALPNFLLALIIMLISTVLFGDSLTGLFSKEYRDAAWSWAKFGDFISRAWLPVFILGWSATAFALQTVRALMLDEIGKLYVTAASARGVSGSKLLWRYPAKHSLGPVINSLGFDLNRIFNELPIVALILTLTEAGALLFESLARSNDQQLAGAIIFLLTASIVALNFVTDILLALIDPRVRRGIIGS</sequence>
<dbReference type="InterPro" id="IPR045621">
    <property type="entry name" value="BPD_transp_1_N"/>
</dbReference>
<comment type="caution">
    <text evidence="9">The sequence shown here is derived from an EMBL/GenBank/DDBJ whole genome shotgun (WGS) entry which is preliminary data.</text>
</comment>
<keyword evidence="3" id="KW-1003">Cell membrane</keyword>
<evidence type="ECO:0000256" key="3">
    <source>
        <dbReference type="ARBA" id="ARBA00022475"/>
    </source>
</evidence>
<feature type="transmembrane region" description="Helical" evidence="7">
    <location>
        <begin position="198"/>
        <end position="217"/>
    </location>
</feature>
<evidence type="ECO:0000256" key="4">
    <source>
        <dbReference type="ARBA" id="ARBA00022692"/>
    </source>
</evidence>
<evidence type="ECO:0000256" key="1">
    <source>
        <dbReference type="ARBA" id="ARBA00004651"/>
    </source>
</evidence>
<dbReference type="Pfam" id="PF00528">
    <property type="entry name" value="BPD_transp_1"/>
    <property type="match status" value="1"/>
</dbReference>
<keyword evidence="2 7" id="KW-0813">Transport</keyword>
<dbReference type="EMBL" id="JAOWKZ010000001">
    <property type="protein sequence ID" value="MCV2871459.1"/>
    <property type="molecule type" value="Genomic_DNA"/>
</dbReference>
<feature type="transmembrane region" description="Helical" evidence="7">
    <location>
        <begin position="12"/>
        <end position="30"/>
    </location>
</feature>
<evidence type="ECO:0000313" key="9">
    <source>
        <dbReference type="EMBL" id="MCV2871459.1"/>
    </source>
</evidence>
<feature type="transmembrane region" description="Helical" evidence="7">
    <location>
        <begin position="144"/>
        <end position="169"/>
    </location>
</feature>
<keyword evidence="4 7" id="KW-0812">Transmembrane</keyword>
<dbReference type="InterPro" id="IPR035906">
    <property type="entry name" value="MetI-like_sf"/>
</dbReference>
<dbReference type="PROSITE" id="PS50928">
    <property type="entry name" value="ABC_TM1"/>
    <property type="match status" value="1"/>
</dbReference>
<evidence type="ECO:0000256" key="5">
    <source>
        <dbReference type="ARBA" id="ARBA00022989"/>
    </source>
</evidence>
<keyword evidence="6 7" id="KW-0472">Membrane</keyword>
<comment type="similarity">
    <text evidence="7">Belongs to the binding-protein-dependent transport system permease family.</text>
</comment>
<organism evidence="9 10">
    <name type="scientific">Albidovulum litorale</name>
    <dbReference type="NCBI Taxonomy" id="2984134"/>
    <lineage>
        <taxon>Bacteria</taxon>
        <taxon>Pseudomonadati</taxon>
        <taxon>Pseudomonadota</taxon>
        <taxon>Alphaproteobacteria</taxon>
        <taxon>Rhodobacterales</taxon>
        <taxon>Paracoccaceae</taxon>
        <taxon>Albidovulum</taxon>
    </lineage>
</organism>